<evidence type="ECO:0000256" key="2">
    <source>
        <dbReference type="ARBA" id="ARBA00013168"/>
    </source>
</evidence>
<dbReference type="GeneTree" id="ENSGT00940000157335"/>
<dbReference type="InterPro" id="IPR018164">
    <property type="entry name" value="Ala-tRNA-synth_IIc_N"/>
</dbReference>
<reference evidence="14" key="1">
    <citation type="submission" date="2025-08" db="UniProtKB">
        <authorList>
            <consortium name="Ensembl"/>
        </authorList>
    </citation>
    <scope>IDENTIFICATION</scope>
</reference>
<dbReference type="InterPro" id="IPR009000">
    <property type="entry name" value="Transl_B-barrel_sf"/>
</dbReference>
<dbReference type="Gene3D" id="3.30.930.10">
    <property type="entry name" value="Bira Bifunctional Protein, Domain 2"/>
    <property type="match status" value="1"/>
</dbReference>
<keyword evidence="11" id="KW-0648">Protein biosynthesis</keyword>
<keyword evidence="12" id="KW-0030">Aminoacyl-tRNA synthetase</keyword>
<dbReference type="GO" id="GO:0000049">
    <property type="term" value="F:tRNA binding"/>
    <property type="evidence" value="ECO:0007669"/>
    <property type="project" value="UniProtKB-KW"/>
</dbReference>
<protein>
    <recommendedName>
        <fullName evidence="2">alanine--tRNA ligase</fullName>
        <ecNumber evidence="2">6.1.1.7</ecNumber>
    </recommendedName>
</protein>
<dbReference type="InterPro" id="IPR018163">
    <property type="entry name" value="Thr/Ala-tRNA-synth_IIc_edit"/>
</dbReference>
<evidence type="ECO:0000256" key="7">
    <source>
        <dbReference type="ARBA" id="ARBA00022741"/>
    </source>
</evidence>
<dbReference type="PROSITE" id="PS50860">
    <property type="entry name" value="AA_TRNA_LIGASE_II_ALA"/>
    <property type="match status" value="1"/>
</dbReference>
<keyword evidence="7" id="KW-0547">Nucleotide-binding</keyword>
<name>A0A8C8MHZ4_ONCTS</name>
<comment type="similarity">
    <text evidence="1">Belongs to the class-II aminoacyl-tRNA synthetase family.</text>
</comment>
<evidence type="ECO:0000256" key="4">
    <source>
        <dbReference type="ARBA" id="ARBA00022555"/>
    </source>
</evidence>
<dbReference type="Ensembl" id="ENSOTST00005098651.2">
    <property type="protein sequence ID" value="ENSOTSP00005090898.2"/>
    <property type="gene ID" value="ENSOTSG00005042561.2"/>
</dbReference>
<dbReference type="EC" id="6.1.1.7" evidence="2"/>
<evidence type="ECO:0000256" key="1">
    <source>
        <dbReference type="ARBA" id="ARBA00008226"/>
    </source>
</evidence>
<evidence type="ECO:0000256" key="3">
    <source>
        <dbReference type="ARBA" id="ARBA00022490"/>
    </source>
</evidence>
<dbReference type="GO" id="GO:0004813">
    <property type="term" value="F:alanine-tRNA ligase activity"/>
    <property type="evidence" value="ECO:0007669"/>
    <property type="project" value="UniProtKB-EC"/>
</dbReference>
<dbReference type="GO" id="GO:0046872">
    <property type="term" value="F:metal ion binding"/>
    <property type="evidence" value="ECO:0007669"/>
    <property type="project" value="UniProtKB-KW"/>
</dbReference>
<evidence type="ECO:0000259" key="13">
    <source>
        <dbReference type="PROSITE" id="PS50860"/>
    </source>
</evidence>
<dbReference type="PANTHER" id="PTHR11777">
    <property type="entry name" value="ALANYL-TRNA SYNTHETASE"/>
    <property type="match status" value="1"/>
</dbReference>
<evidence type="ECO:0000256" key="8">
    <source>
        <dbReference type="ARBA" id="ARBA00022833"/>
    </source>
</evidence>
<dbReference type="GO" id="GO:0002161">
    <property type="term" value="F:aminoacyl-tRNA deacylase activity"/>
    <property type="evidence" value="ECO:0007669"/>
    <property type="project" value="TreeGrafter"/>
</dbReference>
<keyword evidence="9" id="KW-0067">ATP-binding</keyword>
<sequence>TGDYFKVNQLLTKEFGIPIECLYVTYFGGHEEICLDLCEIHFDRIGGRDATCLVNMDDPNVQEIWNLVFTQFNRAESPAYEVLIQAWVWSVWSNYDTDLVMPYFQASTTGTGARDYTGTVGAEDVNGIDMAYCVLADHAHTITIALCDEGRPDNTGRGCPFNCLALCCSHEKLGAQRGFFATLVDAVVESLLKKDHDMVKDNVNEEEEQFLKTLSRGRKILDRKIQSLGESKTIPVVVKTELDLTALFAEERGMMVEVTEGDVGEMVTSRKDRALDWHGGKGSGEEDHIMLDIYATEDLCNQGIAATDDSPKYSYSADDSPKYSYSFEQAVGTVLALRRERAFVDEVTTGQECGVLLDHTSFYAEQGGQSFNGGYMLRKNDSGDDRMKNTQVHGGYVLLVGMVFGTLEVGDCVILNSLHRPIMSNHTATHILNFTLQGVLGEADQRGSLVAPDRLHFDFTAKGALCTGAVRPAGSHGDGKWSLCQGNNSILSKASQKLQYHNTAQRSLNSNQKCNSNLVFVCISLCQALNESLKLLKTQSPQTAAMLFTVDNEAENIICLCQVPQVSHASNLHVYLHPFTP</sequence>
<dbReference type="SUPFAM" id="SSF55681">
    <property type="entry name" value="Class II aaRS and biotin synthetases"/>
    <property type="match status" value="1"/>
</dbReference>
<keyword evidence="4" id="KW-0820">tRNA-binding</keyword>
<dbReference type="SUPFAM" id="SSF50447">
    <property type="entry name" value="Translation proteins"/>
    <property type="match status" value="1"/>
</dbReference>
<keyword evidence="8" id="KW-0862">Zinc</keyword>
<evidence type="ECO:0000313" key="14">
    <source>
        <dbReference type="Ensembl" id="ENSOTSP00005090898.2"/>
    </source>
</evidence>
<keyword evidence="6" id="KW-0479">Metal-binding</keyword>
<evidence type="ECO:0000313" key="15">
    <source>
        <dbReference type="Proteomes" id="UP000694402"/>
    </source>
</evidence>
<evidence type="ECO:0000256" key="9">
    <source>
        <dbReference type="ARBA" id="ARBA00022840"/>
    </source>
</evidence>
<dbReference type="Proteomes" id="UP000694402">
    <property type="component" value="Unassembled WGS sequence"/>
</dbReference>
<organism evidence="14 15">
    <name type="scientific">Oncorhynchus tshawytscha</name>
    <name type="common">Chinook salmon</name>
    <name type="synonym">Salmo tshawytscha</name>
    <dbReference type="NCBI Taxonomy" id="74940"/>
    <lineage>
        <taxon>Eukaryota</taxon>
        <taxon>Metazoa</taxon>
        <taxon>Chordata</taxon>
        <taxon>Craniata</taxon>
        <taxon>Vertebrata</taxon>
        <taxon>Euteleostomi</taxon>
        <taxon>Actinopterygii</taxon>
        <taxon>Neopterygii</taxon>
        <taxon>Teleostei</taxon>
        <taxon>Protacanthopterygii</taxon>
        <taxon>Salmoniformes</taxon>
        <taxon>Salmonidae</taxon>
        <taxon>Salmoninae</taxon>
        <taxon>Oncorhynchus</taxon>
    </lineage>
</organism>
<keyword evidence="5" id="KW-0436">Ligase</keyword>
<dbReference type="SUPFAM" id="SSF55186">
    <property type="entry name" value="ThrRS/AlaRS common domain"/>
    <property type="match status" value="1"/>
</dbReference>
<accession>A0A8C8MHZ4</accession>
<dbReference type="Gene3D" id="2.40.30.130">
    <property type="match status" value="1"/>
</dbReference>
<reference evidence="14" key="2">
    <citation type="submission" date="2025-09" db="UniProtKB">
        <authorList>
            <consortium name="Ensembl"/>
        </authorList>
    </citation>
    <scope>IDENTIFICATION</scope>
</reference>
<evidence type="ECO:0000256" key="11">
    <source>
        <dbReference type="ARBA" id="ARBA00022917"/>
    </source>
</evidence>
<dbReference type="AlphaFoldDB" id="A0A8C8MHZ4"/>
<dbReference type="InterPro" id="IPR045864">
    <property type="entry name" value="aa-tRNA-synth_II/BPL/LPL"/>
</dbReference>
<evidence type="ECO:0000256" key="12">
    <source>
        <dbReference type="ARBA" id="ARBA00023146"/>
    </source>
</evidence>
<dbReference type="SUPFAM" id="SSF101353">
    <property type="entry name" value="Putative anticodon-binding domain of alanyl-tRNA synthetase (AlaRS)"/>
    <property type="match status" value="1"/>
</dbReference>
<dbReference type="GO" id="GO:0005739">
    <property type="term" value="C:mitochondrion"/>
    <property type="evidence" value="ECO:0007669"/>
    <property type="project" value="TreeGrafter"/>
</dbReference>
<keyword evidence="3" id="KW-0963">Cytoplasm</keyword>
<dbReference type="PANTHER" id="PTHR11777:SF36">
    <property type="entry name" value="ALANINE--TRNA LIGASE, CYTOPLASMIC"/>
    <property type="match status" value="1"/>
</dbReference>
<evidence type="ECO:0000256" key="10">
    <source>
        <dbReference type="ARBA" id="ARBA00022884"/>
    </source>
</evidence>
<feature type="domain" description="Alanyl-transfer RNA synthetases family profile" evidence="13">
    <location>
        <begin position="9"/>
        <end position="465"/>
    </location>
</feature>
<dbReference type="GO" id="GO:0006419">
    <property type="term" value="P:alanyl-tRNA aminoacylation"/>
    <property type="evidence" value="ECO:0007669"/>
    <property type="project" value="InterPro"/>
</dbReference>
<keyword evidence="15" id="KW-1185">Reference proteome</keyword>
<evidence type="ECO:0000256" key="6">
    <source>
        <dbReference type="ARBA" id="ARBA00022723"/>
    </source>
</evidence>
<dbReference type="InterPro" id="IPR018165">
    <property type="entry name" value="Ala-tRNA-synth_IIc_core"/>
</dbReference>
<dbReference type="GO" id="GO:0005524">
    <property type="term" value="F:ATP binding"/>
    <property type="evidence" value="ECO:0007669"/>
    <property type="project" value="UniProtKB-KW"/>
</dbReference>
<dbReference type="InterPro" id="IPR050058">
    <property type="entry name" value="Ala-tRNA_ligase"/>
</dbReference>
<proteinExistence type="inferred from homology"/>
<evidence type="ECO:0000256" key="5">
    <source>
        <dbReference type="ARBA" id="ARBA00022598"/>
    </source>
</evidence>
<dbReference type="InterPro" id="IPR018162">
    <property type="entry name" value="Ala-tRNA-ligase_IIc_anticod-bd"/>
</dbReference>
<keyword evidence="10" id="KW-0694">RNA-binding</keyword>
<dbReference type="Pfam" id="PF01411">
    <property type="entry name" value="tRNA-synt_2c"/>
    <property type="match status" value="1"/>
</dbReference>
<dbReference type="Gene3D" id="3.30.980.10">
    <property type="entry name" value="Threonyl-trna Synthetase, Chain A, domain 2"/>
    <property type="match status" value="1"/>
</dbReference>